<evidence type="ECO:0000259" key="2">
    <source>
        <dbReference type="Pfam" id="PF01578"/>
    </source>
</evidence>
<keyword evidence="1" id="KW-0472">Membrane</keyword>
<keyword evidence="1" id="KW-1133">Transmembrane helix</keyword>
<dbReference type="STRING" id="314278.NB231_05025"/>
<dbReference type="GO" id="GO:0005886">
    <property type="term" value="C:plasma membrane"/>
    <property type="evidence" value="ECO:0007669"/>
    <property type="project" value="TreeGrafter"/>
</dbReference>
<protein>
    <submittedName>
        <fullName evidence="3">Cytochrome c assembly protein</fullName>
    </submittedName>
</protein>
<dbReference type="AlphaFoldDB" id="A4BQ89"/>
<dbReference type="Pfam" id="PF01578">
    <property type="entry name" value="Cytochrom_C_asm"/>
    <property type="match status" value="1"/>
</dbReference>
<keyword evidence="1" id="KW-0812">Transmembrane</keyword>
<dbReference type="InterPro" id="IPR052372">
    <property type="entry name" value="YpjD/HemX"/>
</dbReference>
<dbReference type="OrthoDB" id="9780793at2"/>
<name>A4BQ89_9GAMM</name>
<dbReference type="HOGENOM" id="CLU_049710_1_0_6"/>
<dbReference type="Proteomes" id="UP000003374">
    <property type="component" value="Unassembled WGS sequence"/>
</dbReference>
<accession>A4BQ89</accession>
<feature type="transmembrane region" description="Helical" evidence="1">
    <location>
        <begin position="94"/>
        <end position="113"/>
    </location>
</feature>
<dbReference type="RefSeq" id="WP_005000254.1">
    <property type="nucleotide sequence ID" value="NZ_CH672427.1"/>
</dbReference>
<dbReference type="InterPro" id="IPR002541">
    <property type="entry name" value="Cyt_c_assembly"/>
</dbReference>
<evidence type="ECO:0000256" key="1">
    <source>
        <dbReference type="SAM" id="Phobius"/>
    </source>
</evidence>
<dbReference type="GO" id="GO:0017004">
    <property type="term" value="P:cytochrome complex assembly"/>
    <property type="evidence" value="ECO:0007669"/>
    <property type="project" value="InterPro"/>
</dbReference>
<organism evidence="3 4">
    <name type="scientific">Nitrococcus mobilis Nb-231</name>
    <dbReference type="NCBI Taxonomy" id="314278"/>
    <lineage>
        <taxon>Bacteria</taxon>
        <taxon>Pseudomonadati</taxon>
        <taxon>Pseudomonadota</taxon>
        <taxon>Gammaproteobacteria</taxon>
        <taxon>Chromatiales</taxon>
        <taxon>Ectothiorhodospiraceae</taxon>
        <taxon>Nitrococcus</taxon>
    </lineage>
</organism>
<dbReference type="PANTHER" id="PTHR38034:SF1">
    <property type="entry name" value="INNER MEMBRANE PROTEIN YPJD"/>
    <property type="match status" value="1"/>
</dbReference>
<keyword evidence="4" id="KW-1185">Reference proteome</keyword>
<feature type="domain" description="Cytochrome c assembly protein" evidence="2">
    <location>
        <begin position="40"/>
        <end position="265"/>
    </location>
</feature>
<feature type="transmembrane region" description="Helical" evidence="1">
    <location>
        <begin position="37"/>
        <end position="55"/>
    </location>
</feature>
<evidence type="ECO:0000313" key="4">
    <source>
        <dbReference type="Proteomes" id="UP000003374"/>
    </source>
</evidence>
<dbReference type="PANTHER" id="PTHR38034">
    <property type="entry name" value="INNER MEMBRANE PROTEIN YPJD"/>
    <property type="match status" value="1"/>
</dbReference>
<feature type="transmembrane region" description="Helical" evidence="1">
    <location>
        <begin position="67"/>
        <end position="87"/>
    </location>
</feature>
<dbReference type="GO" id="GO:0020037">
    <property type="term" value="F:heme binding"/>
    <property type="evidence" value="ECO:0007669"/>
    <property type="project" value="InterPro"/>
</dbReference>
<proteinExistence type="predicted"/>
<reference evidence="3 4" key="1">
    <citation type="submission" date="2006-02" db="EMBL/GenBank/DDBJ databases">
        <authorList>
            <person name="Waterbury J."/>
            <person name="Ferriera S."/>
            <person name="Johnson J."/>
            <person name="Kravitz S."/>
            <person name="Halpern A."/>
            <person name="Remington K."/>
            <person name="Beeson K."/>
            <person name="Tran B."/>
            <person name="Rogers Y.-H."/>
            <person name="Friedman R."/>
            <person name="Venter J.C."/>
        </authorList>
    </citation>
    <scope>NUCLEOTIDE SEQUENCE [LARGE SCALE GENOMIC DNA]</scope>
    <source>
        <strain evidence="3 4">Nb-231</strain>
    </source>
</reference>
<feature type="transmembrane region" description="Helical" evidence="1">
    <location>
        <begin position="213"/>
        <end position="231"/>
    </location>
</feature>
<sequence length="268" mass="29488">MNHTLLTFIASGLYLAASTGLTLRLVSRPTGKTIRNISLLLALLAVIAHAMQVYQTSWTAAGLNLSFFNAASLIGWLMAAFLLLATLRKPVENLGIVILPVAAVTALLSLIFGRTQGSSAPIGANIDWHILFSMVAYSLLGIAAAQALLLWVQEYHLRNRHPGGFIRMLPALQTMEEMLFQLLRLGFAVLTVALITGALSLDNIFAQHLVHKTVLSITAWIVFAVLLFGHWRFGWRGRTAIRWTLGGFIALMLAYFGTKLVLQFILHR</sequence>
<feature type="transmembrane region" description="Helical" evidence="1">
    <location>
        <begin position="182"/>
        <end position="201"/>
    </location>
</feature>
<feature type="transmembrane region" description="Helical" evidence="1">
    <location>
        <begin position="6"/>
        <end position="25"/>
    </location>
</feature>
<dbReference type="EMBL" id="AAOF01000004">
    <property type="protein sequence ID" value="EAR22244.1"/>
    <property type="molecule type" value="Genomic_DNA"/>
</dbReference>
<feature type="transmembrane region" description="Helical" evidence="1">
    <location>
        <begin position="243"/>
        <end position="266"/>
    </location>
</feature>
<feature type="transmembrane region" description="Helical" evidence="1">
    <location>
        <begin position="128"/>
        <end position="152"/>
    </location>
</feature>
<dbReference type="eggNOG" id="COG4137">
    <property type="taxonomic scope" value="Bacteria"/>
</dbReference>
<comment type="caution">
    <text evidence="3">The sequence shown here is derived from an EMBL/GenBank/DDBJ whole genome shotgun (WGS) entry which is preliminary data.</text>
</comment>
<gene>
    <name evidence="3" type="ORF">NB231_05025</name>
</gene>
<evidence type="ECO:0000313" key="3">
    <source>
        <dbReference type="EMBL" id="EAR22244.1"/>
    </source>
</evidence>